<reference evidence="2" key="1">
    <citation type="submission" date="2015-08" db="EMBL/GenBank/DDBJ databases">
        <title>Fjat-10028 dsm 16317.</title>
        <authorList>
            <person name="Liu B."/>
            <person name="Wang J."/>
            <person name="Zhu Y."/>
            <person name="Liu G."/>
            <person name="Chen Q."/>
            <person name="Chen Z."/>
            <person name="Lan J."/>
            <person name="Che J."/>
            <person name="Ge C."/>
            <person name="Shi H."/>
            <person name="Pan Z."/>
            <person name="Liu X."/>
        </authorList>
    </citation>
    <scope>NUCLEOTIDE SEQUENCE [LARGE SCALE GENOMIC DNA]</scope>
    <source>
        <strain evidence="2">DSM 16317</strain>
    </source>
</reference>
<comment type="caution">
    <text evidence="1">The sequence shown here is derived from an EMBL/GenBank/DDBJ whole genome shotgun (WGS) entry which is preliminary data.</text>
</comment>
<dbReference type="EMBL" id="LILB01000001">
    <property type="protein sequence ID" value="KOO51287.1"/>
    <property type="molecule type" value="Genomic_DNA"/>
</dbReference>
<dbReference type="OrthoDB" id="463286at2"/>
<dbReference type="Proteomes" id="UP000036867">
    <property type="component" value="Unassembled WGS sequence"/>
</dbReference>
<proteinExistence type="predicted"/>
<dbReference type="SUPFAM" id="SSF55144">
    <property type="entry name" value="LigT-like"/>
    <property type="match status" value="1"/>
</dbReference>
<dbReference type="STRING" id="263475.AMD00_01975"/>
<accession>A0A0M0LK51</accession>
<dbReference type="AlphaFoldDB" id="A0A0M0LK51"/>
<evidence type="ECO:0000313" key="2">
    <source>
        <dbReference type="Proteomes" id="UP000036867"/>
    </source>
</evidence>
<organism evidence="1 2">
    <name type="scientific">Viridibacillus arvi</name>
    <dbReference type="NCBI Taxonomy" id="263475"/>
    <lineage>
        <taxon>Bacteria</taxon>
        <taxon>Bacillati</taxon>
        <taxon>Bacillota</taxon>
        <taxon>Bacilli</taxon>
        <taxon>Bacillales</taxon>
        <taxon>Caryophanaceae</taxon>
        <taxon>Viridibacillus</taxon>
    </lineage>
</organism>
<gene>
    <name evidence="1" type="ORF">AMD00_01975</name>
</gene>
<dbReference type="Pfam" id="PF13563">
    <property type="entry name" value="2_5_RNA_ligase2"/>
    <property type="match status" value="1"/>
</dbReference>
<protein>
    <recommendedName>
        <fullName evidence="3">2'-5' RNA ligase</fullName>
    </recommendedName>
</protein>
<dbReference type="InterPro" id="IPR009097">
    <property type="entry name" value="Cyclic_Pdiesterase"/>
</dbReference>
<sequence length="180" mass="20800">MYGLIAIFDEQTDQIIKDIWKELKEKSISFYAYEVEDRIPHITLAGYNDLSLSYFIKKLDVYYEDKQAIDITFNTIGSFLNSGALFLSPTVTADLIELHTNHNKNFDQFNDDPNSMYLPNRWIPHCTIANRLSPEKLSKAFDYCSKRNATISGQIKEIALIDVSIKNKAPIIYSKKFIEK</sequence>
<evidence type="ECO:0000313" key="1">
    <source>
        <dbReference type="EMBL" id="KOO51287.1"/>
    </source>
</evidence>
<dbReference type="GeneID" id="301134884"/>
<evidence type="ECO:0008006" key="3">
    <source>
        <dbReference type="Google" id="ProtNLM"/>
    </source>
</evidence>
<dbReference type="PANTHER" id="PTHR36039">
    <property type="match status" value="1"/>
</dbReference>
<dbReference type="Gene3D" id="3.90.1140.10">
    <property type="entry name" value="Cyclic phosphodiesterase"/>
    <property type="match status" value="1"/>
</dbReference>
<name>A0A0M0LK51_9BACL</name>
<keyword evidence="2" id="KW-1185">Reference proteome</keyword>
<dbReference type="PANTHER" id="PTHR36039:SF2">
    <property type="entry name" value="RNA LIGASE_CYCLIC NUCLEOTIDE PHOSPHODIESTERASE FAMILY PROTEIN"/>
    <property type="match status" value="1"/>
</dbReference>
<dbReference type="RefSeq" id="WP_053415421.1">
    <property type="nucleotide sequence ID" value="NZ_LILB01000001.1"/>
</dbReference>